<feature type="transmembrane region" description="Helical" evidence="2">
    <location>
        <begin position="6"/>
        <end position="23"/>
    </location>
</feature>
<reference evidence="3 4" key="1">
    <citation type="submission" date="2019-12" db="EMBL/GenBank/DDBJ databases">
        <title>Whole genome sequencing of endophytic Actinobacterium Micromonospora sp. MPMI6T.</title>
        <authorList>
            <person name="Evv R."/>
            <person name="Podile A.R."/>
        </authorList>
    </citation>
    <scope>NUCLEOTIDE SEQUENCE [LARGE SCALE GENOMIC DNA]</scope>
    <source>
        <strain evidence="3 4">MPMI6</strain>
    </source>
</reference>
<keyword evidence="4" id="KW-1185">Reference proteome</keyword>
<name>A0ABS3VMX3_MICEH</name>
<feature type="region of interest" description="Disordered" evidence="1">
    <location>
        <begin position="75"/>
        <end position="99"/>
    </location>
</feature>
<feature type="transmembrane region" description="Helical" evidence="2">
    <location>
        <begin position="35"/>
        <end position="54"/>
    </location>
</feature>
<evidence type="ECO:0000256" key="1">
    <source>
        <dbReference type="SAM" id="MobiDB-lite"/>
    </source>
</evidence>
<accession>A0ABS3VMX3</accession>
<dbReference type="RefSeq" id="WP_208812295.1">
    <property type="nucleotide sequence ID" value="NZ_WVUH01000041.1"/>
</dbReference>
<keyword evidence="2" id="KW-0472">Membrane</keyword>
<keyword evidence="2" id="KW-0812">Transmembrane</keyword>
<organism evidence="3 4">
    <name type="scientific">Micromonospora echinofusca</name>
    <dbReference type="NCBI Taxonomy" id="47858"/>
    <lineage>
        <taxon>Bacteria</taxon>
        <taxon>Bacillati</taxon>
        <taxon>Actinomycetota</taxon>
        <taxon>Actinomycetes</taxon>
        <taxon>Micromonosporales</taxon>
        <taxon>Micromonosporaceae</taxon>
        <taxon>Micromonospora</taxon>
    </lineage>
</organism>
<keyword evidence="2" id="KW-1133">Transmembrane helix</keyword>
<evidence type="ECO:0000313" key="4">
    <source>
        <dbReference type="Proteomes" id="UP000823521"/>
    </source>
</evidence>
<gene>
    <name evidence="3" type="ORF">GSF22_07670</name>
</gene>
<dbReference type="EMBL" id="WVUH01000041">
    <property type="protein sequence ID" value="MBO4205883.1"/>
    <property type="molecule type" value="Genomic_DNA"/>
</dbReference>
<evidence type="ECO:0000256" key="2">
    <source>
        <dbReference type="SAM" id="Phobius"/>
    </source>
</evidence>
<comment type="caution">
    <text evidence="3">The sequence shown here is derived from an EMBL/GenBank/DDBJ whole genome shotgun (WGS) entry which is preliminary data.</text>
</comment>
<dbReference type="Proteomes" id="UP000823521">
    <property type="component" value="Unassembled WGS sequence"/>
</dbReference>
<proteinExistence type="predicted"/>
<protein>
    <submittedName>
        <fullName evidence="3">Uncharacterized protein</fullName>
    </submittedName>
</protein>
<sequence length="133" mass="14161">MQEWIAAAYTVVVGASFVFAVASRSEKKRVDVYKVLVRLAVMMALVAAVISVSVETDGQPAVRRAGTRCRVGRAVTREPESGEPTRCSRPDRPLGPMLGERPLGRGFLCGGAGGSRSRRRMSGCRLVADVPGG</sequence>
<evidence type="ECO:0000313" key="3">
    <source>
        <dbReference type="EMBL" id="MBO4205883.1"/>
    </source>
</evidence>